<reference evidence="7" key="1">
    <citation type="submission" date="2022-05" db="EMBL/GenBank/DDBJ databases">
        <authorList>
            <person name="Sun H.-N."/>
        </authorList>
    </citation>
    <scope>NUCLEOTIDE SEQUENCE</scope>
    <source>
        <strain evidence="7">HB14</strain>
    </source>
</reference>
<dbReference type="Proteomes" id="UP001139319">
    <property type="component" value="Unassembled WGS sequence"/>
</dbReference>
<keyword evidence="4 6" id="KW-1133">Transmembrane helix</keyword>
<feature type="transmembrane region" description="Helical" evidence="6">
    <location>
        <begin position="46"/>
        <end position="64"/>
    </location>
</feature>
<feature type="transmembrane region" description="Helical" evidence="6">
    <location>
        <begin position="76"/>
        <end position="94"/>
    </location>
</feature>
<evidence type="ECO:0000256" key="5">
    <source>
        <dbReference type="ARBA" id="ARBA00023136"/>
    </source>
</evidence>
<feature type="transmembrane region" description="Helical" evidence="6">
    <location>
        <begin position="20"/>
        <end position="40"/>
    </location>
</feature>
<evidence type="ECO:0000313" key="8">
    <source>
        <dbReference type="Proteomes" id="UP001139319"/>
    </source>
</evidence>
<reference evidence="7" key="2">
    <citation type="submission" date="2023-01" db="EMBL/GenBank/DDBJ databases">
        <title>Gilvimarinus xylanilyticus HB14 isolated from Caulerpa lentillifera aquaculture base in Hainan, China.</title>
        <authorList>
            <person name="Zhang Y.-J."/>
        </authorList>
    </citation>
    <scope>NUCLEOTIDE SEQUENCE</scope>
    <source>
        <strain evidence="7">HB14</strain>
    </source>
</reference>
<comment type="caution">
    <text evidence="7">The sequence shown here is derived from an EMBL/GenBank/DDBJ whole genome shotgun (WGS) entry which is preliminary data.</text>
</comment>
<dbReference type="EMBL" id="JAMFTH010000001">
    <property type="protein sequence ID" value="MCP8897974.1"/>
    <property type="molecule type" value="Genomic_DNA"/>
</dbReference>
<keyword evidence="5 6" id="KW-0472">Membrane</keyword>
<evidence type="ECO:0000256" key="3">
    <source>
        <dbReference type="ARBA" id="ARBA00022692"/>
    </source>
</evidence>
<dbReference type="InterPro" id="IPR019108">
    <property type="entry name" value="Caa3_assmbl_CtaG-rel"/>
</dbReference>
<comment type="subcellular location">
    <subcellularLocation>
        <location evidence="1">Cell membrane</location>
        <topology evidence="1">Multi-pass membrane protein</topology>
    </subcellularLocation>
</comment>
<evidence type="ECO:0000313" key="7">
    <source>
        <dbReference type="EMBL" id="MCP8897974.1"/>
    </source>
</evidence>
<dbReference type="GO" id="GO:0005886">
    <property type="term" value="C:plasma membrane"/>
    <property type="evidence" value="ECO:0007669"/>
    <property type="project" value="UniProtKB-SubCell"/>
</dbReference>
<name>A0A9X2KS82_9GAMM</name>
<keyword evidence="2" id="KW-1003">Cell membrane</keyword>
<protein>
    <submittedName>
        <fullName evidence="7">Cytochrome c oxidase assembly protein</fullName>
    </submittedName>
</protein>
<evidence type="ECO:0000256" key="2">
    <source>
        <dbReference type="ARBA" id="ARBA00022475"/>
    </source>
</evidence>
<proteinExistence type="predicted"/>
<accession>A0A9X2KS82</accession>
<sequence>MFTIGFTSNISETMHLNYRAIQAGGFIGFFPLQALAHNPLTRPDDGATILAALILLVFWLAYLIGSLRLKPTKSQWILFNFAGVISIFTVFGPLDHWAETNEAAHMTQHMLMMTVIAPLWVIARPLPQWHALHADIASKLFTPLLLTARHPLLAASIHGAVIWLWHAPNLYILALENLWWHLFEHVCFLLTAGVFWWAVLRSQQRNTGHALLALLATLMHTGFLGALMTFSDQSWYGPQRDLQNQHLAGVLMWVLGGIPYMAAAWYLGWRWFKRIGAA</sequence>
<evidence type="ECO:0000256" key="4">
    <source>
        <dbReference type="ARBA" id="ARBA00022989"/>
    </source>
</evidence>
<gene>
    <name evidence="7" type="ORF">M6D89_01525</name>
</gene>
<keyword evidence="3 6" id="KW-0812">Transmembrane</keyword>
<dbReference type="RefSeq" id="WP_253966269.1">
    <property type="nucleotide sequence ID" value="NZ_JAMFTH010000001.1"/>
</dbReference>
<feature type="transmembrane region" description="Helical" evidence="6">
    <location>
        <begin position="178"/>
        <end position="199"/>
    </location>
</feature>
<feature type="transmembrane region" description="Helical" evidence="6">
    <location>
        <begin position="144"/>
        <end position="166"/>
    </location>
</feature>
<keyword evidence="8" id="KW-1185">Reference proteome</keyword>
<dbReference type="AlphaFoldDB" id="A0A9X2KS82"/>
<feature type="transmembrane region" description="Helical" evidence="6">
    <location>
        <begin position="250"/>
        <end position="269"/>
    </location>
</feature>
<evidence type="ECO:0000256" key="1">
    <source>
        <dbReference type="ARBA" id="ARBA00004651"/>
    </source>
</evidence>
<feature type="transmembrane region" description="Helical" evidence="6">
    <location>
        <begin position="211"/>
        <end position="230"/>
    </location>
</feature>
<organism evidence="7 8">
    <name type="scientific">Gilvimarinus xylanilyticus</name>
    <dbReference type="NCBI Taxonomy" id="2944139"/>
    <lineage>
        <taxon>Bacteria</taxon>
        <taxon>Pseudomonadati</taxon>
        <taxon>Pseudomonadota</taxon>
        <taxon>Gammaproteobacteria</taxon>
        <taxon>Cellvibrionales</taxon>
        <taxon>Cellvibrionaceae</taxon>
        <taxon>Gilvimarinus</taxon>
    </lineage>
</organism>
<evidence type="ECO:0000256" key="6">
    <source>
        <dbReference type="SAM" id="Phobius"/>
    </source>
</evidence>
<dbReference type="Pfam" id="PF09678">
    <property type="entry name" value="Caa3_CtaG"/>
    <property type="match status" value="1"/>
</dbReference>
<feature type="transmembrane region" description="Helical" evidence="6">
    <location>
        <begin position="106"/>
        <end position="123"/>
    </location>
</feature>